<evidence type="ECO:0000256" key="6">
    <source>
        <dbReference type="SAM" id="MobiDB-lite"/>
    </source>
</evidence>
<feature type="region of interest" description="Disordered" evidence="6">
    <location>
        <begin position="1"/>
        <end position="115"/>
    </location>
</feature>
<organism evidence="7 8">
    <name type="scientific">Ascosphaera apis ARSEF 7405</name>
    <dbReference type="NCBI Taxonomy" id="392613"/>
    <lineage>
        <taxon>Eukaryota</taxon>
        <taxon>Fungi</taxon>
        <taxon>Dikarya</taxon>
        <taxon>Ascomycota</taxon>
        <taxon>Pezizomycotina</taxon>
        <taxon>Eurotiomycetes</taxon>
        <taxon>Eurotiomycetidae</taxon>
        <taxon>Onygenales</taxon>
        <taxon>Ascosphaeraceae</taxon>
        <taxon>Ascosphaera</taxon>
    </lineage>
</organism>
<evidence type="ECO:0000313" key="7">
    <source>
        <dbReference type="EMBL" id="KZZ93206.1"/>
    </source>
</evidence>
<feature type="compositionally biased region" description="Low complexity" evidence="6">
    <location>
        <begin position="96"/>
        <end position="114"/>
    </location>
</feature>
<comment type="subcellular location">
    <subcellularLocation>
        <location evidence="1">Membrane</location>
        <topology evidence="1">Multi-pass membrane protein</topology>
    </subcellularLocation>
</comment>
<evidence type="ECO:0000256" key="2">
    <source>
        <dbReference type="ARBA" id="ARBA00006824"/>
    </source>
</evidence>
<keyword evidence="4" id="KW-1133">Transmembrane helix</keyword>
<keyword evidence="3" id="KW-0812">Transmembrane</keyword>
<dbReference type="PANTHER" id="PTHR11266:SF113">
    <property type="entry name" value="MEMBRANE PROTEIN, MPV17_PMP22 FAMILY, PUTATIVE (AFU_ORTHOLOGUE AFUA_1G13840)-RELATED"/>
    <property type="match status" value="1"/>
</dbReference>
<dbReference type="AlphaFoldDB" id="A0A167ZX55"/>
<dbReference type="GO" id="GO:0005739">
    <property type="term" value="C:mitochondrion"/>
    <property type="evidence" value="ECO:0007669"/>
    <property type="project" value="TreeGrafter"/>
</dbReference>
<feature type="compositionally biased region" description="Polar residues" evidence="6">
    <location>
        <begin position="9"/>
        <end position="21"/>
    </location>
</feature>
<dbReference type="InterPro" id="IPR007248">
    <property type="entry name" value="Mpv17_PMP22"/>
</dbReference>
<proteinExistence type="inferred from homology"/>
<accession>A0A167ZX55</accession>
<dbReference type="Proteomes" id="UP000242877">
    <property type="component" value="Unassembled WGS sequence"/>
</dbReference>
<sequence>MRFHLDLSGWSNLKHNGNGSRKTMVVKVRVYEQRRHTSSQSQSQTQPPSWEKTTETKEPVQSQSPAGEKPTPAKAQSPSSSTLSTDPTTRQLSHVTTLSSDPSPSQSPSSTQQSRLYHTITALAHTSRSRLRRVADKYDNAQSRRPYFTQFLCTLVIYFFGDVCAQMVALSGEDKEEDEDKKGEDGEKKGYDPIRTIRHLCVGGILAVPNWKWFMFLHHHFNYPSITLSILTKVTISQIIYTPIFNTYFFSAHSLLAGNNIADTIERVVAAVPVSVVNSLMVWPAVTGLTFLYVQPQYRSLFSGVVAIGWQTYLSWLNSKAAREVRMERVEENEREKGKGTEKNLSEQKHIAVVATAAAS</sequence>
<dbReference type="PANTHER" id="PTHR11266">
    <property type="entry name" value="PEROXISOMAL MEMBRANE PROTEIN 2, PXMP2 MPV17"/>
    <property type="match status" value="1"/>
</dbReference>
<comment type="similarity">
    <text evidence="2">Belongs to the peroxisomal membrane protein PXMP2/4 family.</text>
</comment>
<evidence type="ECO:0000256" key="3">
    <source>
        <dbReference type="ARBA" id="ARBA00022692"/>
    </source>
</evidence>
<dbReference type="VEuPathDB" id="FungiDB:AAP_02672"/>
<dbReference type="OrthoDB" id="430207at2759"/>
<protein>
    <submittedName>
        <fullName evidence="7">Mpv17/PMP22</fullName>
    </submittedName>
</protein>
<comment type="caution">
    <text evidence="7">The sequence shown here is derived from an EMBL/GenBank/DDBJ whole genome shotgun (WGS) entry which is preliminary data.</text>
</comment>
<dbReference type="GO" id="GO:0016020">
    <property type="term" value="C:membrane"/>
    <property type="evidence" value="ECO:0007669"/>
    <property type="project" value="UniProtKB-SubCell"/>
</dbReference>
<gene>
    <name evidence="7" type="ORF">AAP_02672</name>
</gene>
<evidence type="ECO:0000256" key="4">
    <source>
        <dbReference type="ARBA" id="ARBA00022989"/>
    </source>
</evidence>
<reference evidence="7 8" key="1">
    <citation type="journal article" date="2016" name="Genome Biol. Evol.">
        <title>Divergent and convergent evolution of fungal pathogenicity.</title>
        <authorList>
            <person name="Shang Y."/>
            <person name="Xiao G."/>
            <person name="Zheng P."/>
            <person name="Cen K."/>
            <person name="Zhan S."/>
            <person name="Wang C."/>
        </authorList>
    </citation>
    <scope>NUCLEOTIDE SEQUENCE [LARGE SCALE GENOMIC DNA]</scope>
    <source>
        <strain evidence="7 8">ARSEF 7405</strain>
    </source>
</reference>
<evidence type="ECO:0000313" key="8">
    <source>
        <dbReference type="Proteomes" id="UP000242877"/>
    </source>
</evidence>
<dbReference type="EMBL" id="AZGZ01000009">
    <property type="protein sequence ID" value="KZZ93206.1"/>
    <property type="molecule type" value="Genomic_DNA"/>
</dbReference>
<name>A0A167ZX55_9EURO</name>
<dbReference type="Pfam" id="PF04117">
    <property type="entry name" value="Mpv17_PMP22"/>
    <property type="match status" value="1"/>
</dbReference>
<evidence type="ECO:0000256" key="1">
    <source>
        <dbReference type="ARBA" id="ARBA00004141"/>
    </source>
</evidence>
<feature type="compositionally biased region" description="Low complexity" evidence="6">
    <location>
        <begin position="77"/>
        <end position="89"/>
    </location>
</feature>
<evidence type="ECO:0000256" key="5">
    <source>
        <dbReference type="ARBA" id="ARBA00023136"/>
    </source>
</evidence>
<keyword evidence="5" id="KW-0472">Membrane</keyword>
<keyword evidence="8" id="KW-1185">Reference proteome</keyword>
<feature type="region of interest" description="Disordered" evidence="6">
    <location>
        <begin position="329"/>
        <end position="348"/>
    </location>
</feature>
<feature type="compositionally biased region" description="Low complexity" evidence="6">
    <location>
        <begin position="38"/>
        <end position="49"/>
    </location>
</feature>